<dbReference type="PANTHER" id="PTHR31948:SF169">
    <property type="entry name" value="MINI ZINC FINGER PROTEIN 2"/>
    <property type="match status" value="1"/>
</dbReference>
<keyword evidence="1" id="KW-0479">Metal-binding</keyword>
<evidence type="ECO:0000256" key="4">
    <source>
        <dbReference type="SAM" id="MobiDB-lite"/>
    </source>
</evidence>
<keyword evidence="7" id="KW-1185">Reference proteome</keyword>
<protein>
    <recommendedName>
        <fullName evidence="5">ZF-HD dimerization-type domain-containing protein</fullName>
    </recommendedName>
</protein>
<evidence type="ECO:0000259" key="5">
    <source>
        <dbReference type="PROSITE" id="PS51523"/>
    </source>
</evidence>
<comment type="caution">
    <text evidence="6">The sequence shown here is derived from an EMBL/GenBank/DDBJ whole genome shotgun (WGS) entry which is preliminary data.</text>
</comment>
<evidence type="ECO:0000256" key="3">
    <source>
        <dbReference type="ARBA" id="ARBA00022833"/>
    </source>
</evidence>
<dbReference type="GO" id="GO:0008270">
    <property type="term" value="F:zinc ion binding"/>
    <property type="evidence" value="ECO:0007669"/>
    <property type="project" value="UniProtKB-KW"/>
</dbReference>
<gene>
    <name evidence="6" type="ORF">L1049_015437</name>
</gene>
<name>A0AAP0S481_LIQFO</name>
<evidence type="ECO:0000256" key="2">
    <source>
        <dbReference type="ARBA" id="ARBA00022771"/>
    </source>
</evidence>
<proteinExistence type="predicted"/>
<dbReference type="PROSITE" id="PS51523">
    <property type="entry name" value="ZF_HD_DIMER"/>
    <property type="match status" value="1"/>
</dbReference>
<dbReference type="Pfam" id="PF04770">
    <property type="entry name" value="ZF-HD_dimer"/>
    <property type="match status" value="1"/>
</dbReference>
<keyword evidence="3" id="KW-0862">Zinc</keyword>
<dbReference type="AlphaFoldDB" id="A0AAP0S481"/>
<dbReference type="GO" id="GO:0000976">
    <property type="term" value="F:transcription cis-regulatory region binding"/>
    <property type="evidence" value="ECO:0007669"/>
    <property type="project" value="TreeGrafter"/>
</dbReference>
<feature type="compositionally biased region" description="Pro residues" evidence="4">
    <location>
        <begin position="109"/>
        <end position="150"/>
    </location>
</feature>
<keyword evidence="2" id="KW-0863">Zinc-finger</keyword>
<dbReference type="GO" id="GO:0003700">
    <property type="term" value="F:DNA-binding transcription factor activity"/>
    <property type="evidence" value="ECO:0007669"/>
    <property type="project" value="TreeGrafter"/>
</dbReference>
<feature type="domain" description="ZF-HD dimerization-type" evidence="5">
    <location>
        <begin position="35"/>
        <end position="84"/>
    </location>
</feature>
<feature type="region of interest" description="Disordered" evidence="4">
    <location>
        <begin position="106"/>
        <end position="157"/>
    </location>
</feature>
<sequence>MARVRTENIDGTGEARDHPVCQINREPVTFEPASYKECKRNHAASIGRYGLDGCGEFLKGGEDGTPEALLCGVCGCHRNFHRKVLPSRRRPSGVLRLLNHQPAAIAVSPPAPPQLPALLPPPLSSPPPPPPPPQLPPPPPPPSPQSPPPVVLGNAEA</sequence>
<reference evidence="6 7" key="1">
    <citation type="journal article" date="2024" name="Plant J.">
        <title>Genome sequences and population genomics reveal climatic adaptation and genomic divergence between two closely related sweetgum species.</title>
        <authorList>
            <person name="Xu W.Q."/>
            <person name="Ren C.Q."/>
            <person name="Zhang X.Y."/>
            <person name="Comes H.P."/>
            <person name="Liu X.H."/>
            <person name="Li Y.G."/>
            <person name="Kettle C.J."/>
            <person name="Jalonen R."/>
            <person name="Gaisberger H."/>
            <person name="Ma Y.Z."/>
            <person name="Qiu Y.X."/>
        </authorList>
    </citation>
    <scope>NUCLEOTIDE SEQUENCE [LARGE SCALE GENOMIC DNA]</scope>
    <source>
        <strain evidence="6">Hangzhou</strain>
    </source>
</reference>
<dbReference type="InterPro" id="IPR006456">
    <property type="entry name" value="ZF_HD_homeobox_Cys/His_dimer"/>
</dbReference>
<dbReference type="PANTHER" id="PTHR31948">
    <property type="entry name" value="ZINC-FINGER HOMEODOMAIN PROTEIN 2"/>
    <property type="match status" value="1"/>
</dbReference>
<dbReference type="EMBL" id="JBBPBK010000004">
    <property type="protein sequence ID" value="KAK9287029.1"/>
    <property type="molecule type" value="Genomic_DNA"/>
</dbReference>
<accession>A0AAP0S481</accession>
<evidence type="ECO:0000256" key="1">
    <source>
        <dbReference type="ARBA" id="ARBA00022723"/>
    </source>
</evidence>
<organism evidence="6 7">
    <name type="scientific">Liquidambar formosana</name>
    <name type="common">Formosan gum</name>
    <dbReference type="NCBI Taxonomy" id="63359"/>
    <lineage>
        <taxon>Eukaryota</taxon>
        <taxon>Viridiplantae</taxon>
        <taxon>Streptophyta</taxon>
        <taxon>Embryophyta</taxon>
        <taxon>Tracheophyta</taxon>
        <taxon>Spermatophyta</taxon>
        <taxon>Magnoliopsida</taxon>
        <taxon>eudicotyledons</taxon>
        <taxon>Gunneridae</taxon>
        <taxon>Pentapetalae</taxon>
        <taxon>Saxifragales</taxon>
        <taxon>Altingiaceae</taxon>
        <taxon>Liquidambar</taxon>
    </lineage>
</organism>
<evidence type="ECO:0000313" key="6">
    <source>
        <dbReference type="EMBL" id="KAK9287029.1"/>
    </source>
</evidence>
<dbReference type="GO" id="GO:0050793">
    <property type="term" value="P:regulation of developmental process"/>
    <property type="evidence" value="ECO:0007669"/>
    <property type="project" value="TreeGrafter"/>
</dbReference>
<dbReference type="GO" id="GO:0005634">
    <property type="term" value="C:nucleus"/>
    <property type="evidence" value="ECO:0007669"/>
    <property type="project" value="TreeGrafter"/>
</dbReference>
<dbReference type="NCBIfam" id="TIGR01566">
    <property type="entry name" value="ZF_HD_prot_N"/>
    <property type="match status" value="1"/>
</dbReference>
<evidence type="ECO:0000313" key="7">
    <source>
        <dbReference type="Proteomes" id="UP001415857"/>
    </source>
</evidence>
<dbReference type="Proteomes" id="UP001415857">
    <property type="component" value="Unassembled WGS sequence"/>
</dbReference>